<dbReference type="InterPro" id="IPR029472">
    <property type="entry name" value="Copia-like_N"/>
</dbReference>
<dbReference type="AlphaFoldDB" id="A0AAV9KG51"/>
<organism evidence="3 4">
    <name type="scientific">Solanum pinnatisectum</name>
    <name type="common">tansyleaf nightshade</name>
    <dbReference type="NCBI Taxonomy" id="50273"/>
    <lineage>
        <taxon>Eukaryota</taxon>
        <taxon>Viridiplantae</taxon>
        <taxon>Streptophyta</taxon>
        <taxon>Embryophyta</taxon>
        <taxon>Tracheophyta</taxon>
        <taxon>Spermatophyta</taxon>
        <taxon>Magnoliopsida</taxon>
        <taxon>eudicotyledons</taxon>
        <taxon>Gunneridae</taxon>
        <taxon>Pentapetalae</taxon>
        <taxon>asterids</taxon>
        <taxon>lamiids</taxon>
        <taxon>Solanales</taxon>
        <taxon>Solanaceae</taxon>
        <taxon>Solanoideae</taxon>
        <taxon>Solaneae</taxon>
        <taxon>Solanum</taxon>
    </lineage>
</organism>
<dbReference type="Pfam" id="PF14244">
    <property type="entry name" value="Retrotran_gag_3"/>
    <property type="match status" value="1"/>
</dbReference>
<feature type="region of interest" description="Disordered" evidence="1">
    <location>
        <begin position="283"/>
        <end position="306"/>
    </location>
</feature>
<evidence type="ECO:0000256" key="1">
    <source>
        <dbReference type="SAM" id="MobiDB-lite"/>
    </source>
</evidence>
<sequence>MVDLISVSTGSDSTTSSGIDTRSHFCIHPSDNPGAVLVPVPFNGTGFHFWRRSVRQSLSVKNKLVFINGECKRPDANHSTNHIADSVEYVNDALELWTELEDRYNQTNGAKLYQTLKEINDLNQGILDITTYYTRMKKLWEELNNLCVLSQCNYVCVCGAKTNIHKAEQDRHLIQFLMDLNMVYTTIRGSILVMNPLPSMAQAFALLVQQEKQWEFKPNNNQMFAESSFLIVSSSGSGGRNFQTNYYVPNITPRGRPFGEFCRRPGDIKEKCDMLHGYLSSGTPSNSFNSQSSNNYGTNQHQKAPNREQYNSINQAHNTYSNQMHNTKGKVEQQIL</sequence>
<evidence type="ECO:0000313" key="4">
    <source>
        <dbReference type="Proteomes" id="UP001311915"/>
    </source>
</evidence>
<feature type="compositionally biased region" description="Polar residues" evidence="1">
    <location>
        <begin position="296"/>
        <end position="306"/>
    </location>
</feature>
<evidence type="ECO:0000313" key="3">
    <source>
        <dbReference type="EMBL" id="KAK4712142.1"/>
    </source>
</evidence>
<proteinExistence type="predicted"/>
<dbReference type="PANTHER" id="PTHR37610:SF40">
    <property type="entry name" value="OS01G0909600 PROTEIN"/>
    <property type="match status" value="1"/>
</dbReference>
<protein>
    <recommendedName>
        <fullName evidence="2">Retrotransposon Copia-like N-terminal domain-containing protein</fullName>
    </recommendedName>
</protein>
<gene>
    <name evidence="3" type="ORF">R3W88_006655</name>
</gene>
<accession>A0AAV9KG51</accession>
<dbReference type="Proteomes" id="UP001311915">
    <property type="component" value="Unassembled WGS sequence"/>
</dbReference>
<dbReference type="EMBL" id="JAWPEI010000011">
    <property type="protein sequence ID" value="KAK4712142.1"/>
    <property type="molecule type" value="Genomic_DNA"/>
</dbReference>
<evidence type="ECO:0000259" key="2">
    <source>
        <dbReference type="Pfam" id="PF14244"/>
    </source>
</evidence>
<name>A0AAV9KG51_9SOLN</name>
<dbReference type="PANTHER" id="PTHR37610">
    <property type="entry name" value="CCHC-TYPE DOMAIN-CONTAINING PROTEIN"/>
    <property type="match status" value="1"/>
</dbReference>
<reference evidence="3 4" key="1">
    <citation type="submission" date="2023-10" db="EMBL/GenBank/DDBJ databases">
        <title>Genome-Wide Identification Analysis in wild type Solanum Pinnatisectum Reveals Some Genes Defensing Phytophthora Infestans.</title>
        <authorList>
            <person name="Sun C."/>
        </authorList>
    </citation>
    <scope>NUCLEOTIDE SEQUENCE [LARGE SCALE GENOMIC DNA]</scope>
    <source>
        <strain evidence="3">LQN</strain>
        <tissue evidence="3">Leaf</tissue>
    </source>
</reference>
<feature type="domain" description="Retrotransposon Copia-like N-terminal" evidence="2">
    <location>
        <begin position="28"/>
        <end position="75"/>
    </location>
</feature>
<keyword evidence="4" id="KW-1185">Reference proteome</keyword>
<comment type="caution">
    <text evidence="3">The sequence shown here is derived from an EMBL/GenBank/DDBJ whole genome shotgun (WGS) entry which is preliminary data.</text>
</comment>
<feature type="compositionally biased region" description="Low complexity" evidence="1">
    <location>
        <begin position="283"/>
        <end position="295"/>
    </location>
</feature>